<evidence type="ECO:0000313" key="5">
    <source>
        <dbReference type="Proteomes" id="UP000655830"/>
    </source>
</evidence>
<feature type="compositionally biased region" description="Low complexity" evidence="1">
    <location>
        <begin position="1"/>
        <end position="11"/>
    </location>
</feature>
<feature type="compositionally biased region" description="Basic and acidic residues" evidence="1">
    <location>
        <begin position="107"/>
        <end position="122"/>
    </location>
</feature>
<name>A0A926EFM7_9FIRM</name>
<feature type="transmembrane region" description="Helical" evidence="2">
    <location>
        <begin position="146"/>
        <end position="164"/>
    </location>
</feature>
<evidence type="ECO:0000256" key="2">
    <source>
        <dbReference type="SAM" id="Phobius"/>
    </source>
</evidence>
<organism evidence="4 5">
    <name type="scientific">Zhenhengia yiwuensis</name>
    <dbReference type="NCBI Taxonomy" id="2763666"/>
    <lineage>
        <taxon>Bacteria</taxon>
        <taxon>Bacillati</taxon>
        <taxon>Bacillota</taxon>
        <taxon>Clostridia</taxon>
        <taxon>Lachnospirales</taxon>
        <taxon>Lachnospiraceae</taxon>
        <taxon>Zhenhengia</taxon>
    </lineage>
</organism>
<accession>A0A926EFM7</accession>
<feature type="domain" description="RND related barrel-sandwich hybrid" evidence="3">
    <location>
        <begin position="196"/>
        <end position="379"/>
    </location>
</feature>
<reference evidence="4" key="1">
    <citation type="submission" date="2020-08" db="EMBL/GenBank/DDBJ databases">
        <title>Genome public.</title>
        <authorList>
            <person name="Liu C."/>
            <person name="Sun Q."/>
        </authorList>
    </citation>
    <scope>NUCLEOTIDE SEQUENCE</scope>
    <source>
        <strain evidence="4">NSJ-12</strain>
    </source>
</reference>
<keyword evidence="2" id="KW-0812">Transmembrane</keyword>
<keyword evidence="2" id="KW-0472">Membrane</keyword>
<evidence type="ECO:0000313" key="4">
    <source>
        <dbReference type="EMBL" id="MBC8579454.1"/>
    </source>
</evidence>
<dbReference type="EMBL" id="JACRSY010000010">
    <property type="protein sequence ID" value="MBC8579454.1"/>
    <property type="molecule type" value="Genomic_DNA"/>
</dbReference>
<dbReference type="RefSeq" id="WP_177672173.1">
    <property type="nucleotide sequence ID" value="NZ_JACRSY010000010.1"/>
</dbReference>
<dbReference type="InterPro" id="IPR058709">
    <property type="entry name" value="BSH_RND-rel"/>
</dbReference>
<keyword evidence="2" id="KW-1133">Transmembrane helix</keyword>
<proteinExistence type="predicted"/>
<evidence type="ECO:0000259" key="3">
    <source>
        <dbReference type="Pfam" id="PF26018"/>
    </source>
</evidence>
<feature type="region of interest" description="Disordered" evidence="1">
    <location>
        <begin position="1"/>
        <end position="128"/>
    </location>
</feature>
<feature type="compositionally biased region" description="Polar residues" evidence="1">
    <location>
        <begin position="62"/>
        <end position="77"/>
    </location>
</feature>
<feature type="compositionally biased region" description="Polar residues" evidence="1">
    <location>
        <begin position="87"/>
        <end position="97"/>
    </location>
</feature>
<evidence type="ECO:0000256" key="1">
    <source>
        <dbReference type="SAM" id="MobiDB-lite"/>
    </source>
</evidence>
<comment type="caution">
    <text evidence="4">The sequence shown here is derived from an EMBL/GenBank/DDBJ whole genome shotgun (WGS) entry which is preliminary data.</text>
</comment>
<feature type="compositionally biased region" description="Polar residues" evidence="1">
    <location>
        <begin position="18"/>
        <end position="29"/>
    </location>
</feature>
<protein>
    <recommendedName>
        <fullName evidence="3">RND related barrel-sandwich hybrid domain-containing protein</fullName>
    </recommendedName>
</protein>
<sequence length="631" mass="73470">MKKNKTSQSNKNTKKHSPNLNSNNPSRGTYNLDEYRNKKRNYYNPYADMGTGNVDRSREKTNSNPYRNQYNKSNTPRYGSPYEDNYTRSSYISQSSYTPPPPIYDQQEVHPTPEQRKAEIRSKNKMTRKQLQAQAKRRKRRMMQKMTVGVIITMFITYAGLKVIDLFRYPSISYQTVQMGVMDNSNQLKGIIFRDEQVFNSTRSGDIHYILSEGEKVSKQGSVCLVAQSTEIQSLKDQLYTLDDSLYNKQEKRSDLSYYQADLYQINEVLKKEMDNFIDSKYWENPKSVYELRQSLDKTIEDRTSLYIQDESKTTEGFQSNREAIINSLKNNQSSQKAATSGIVSYALDGYETKLNDETMKTLQYDQYKELLAETKKSEMRLPSVVAEANEPLYKIITSDRWEIVTYIETEQANTYDVGTYYNLYFEDTKQDKIRFKLESKQEEVETGLTKLVFSSSDYLSDFLAYRLVEFSIGQNKAEGLKIPLKAIVEKNMLGIPNEYIVEQGREKGVFKKQNQMNVFMPLNIQYSDDDFSYIMQQIDQLDGIGLNSVIEHPTEEKPYTISDMQTVQGVYVVNGQFAQFKRIEVAMTNKEYAILTQDRGTKLKEFDQIISNPKNIKEDQLLKYMNVQNE</sequence>
<dbReference type="AlphaFoldDB" id="A0A926EFM7"/>
<dbReference type="Pfam" id="PF26018">
    <property type="entry name" value="BSH_RND_rel"/>
    <property type="match status" value="1"/>
</dbReference>
<gene>
    <name evidence="4" type="ORF">H8718_07920</name>
</gene>
<keyword evidence="5" id="KW-1185">Reference proteome</keyword>
<dbReference type="Proteomes" id="UP000655830">
    <property type="component" value="Unassembled WGS sequence"/>
</dbReference>